<gene>
    <name evidence="1" type="ORF">DLM85_21715</name>
</gene>
<dbReference type="RefSeq" id="WP_111480284.1">
    <property type="nucleotide sequence ID" value="NZ_QHKM01000010.1"/>
</dbReference>
<comment type="caution">
    <text evidence="1">The sequence shown here is derived from an EMBL/GenBank/DDBJ whole genome shotgun (WGS) entry which is preliminary data.</text>
</comment>
<dbReference type="AlphaFoldDB" id="A0A328B8E5"/>
<reference evidence="2" key="1">
    <citation type="submission" date="2018-05" db="EMBL/GenBank/DDBJ databases">
        <authorList>
            <person name="Nie L."/>
        </authorList>
    </citation>
    <scope>NUCLEOTIDE SEQUENCE [LARGE SCALE GENOMIC DNA]</scope>
    <source>
        <strain evidence="2">NL</strain>
    </source>
</reference>
<protein>
    <submittedName>
        <fullName evidence="1">Uncharacterized protein</fullName>
    </submittedName>
</protein>
<dbReference type="EMBL" id="QHKM01000010">
    <property type="protein sequence ID" value="RAK63207.1"/>
    <property type="molecule type" value="Genomic_DNA"/>
</dbReference>
<dbReference type="OrthoDB" id="885220at2"/>
<evidence type="ECO:0000313" key="1">
    <source>
        <dbReference type="EMBL" id="RAK63207.1"/>
    </source>
</evidence>
<organism evidence="1 2">
    <name type="scientific">Hymenobacter edaphi</name>
    <dbReference type="NCBI Taxonomy" id="2211146"/>
    <lineage>
        <taxon>Bacteria</taxon>
        <taxon>Pseudomonadati</taxon>
        <taxon>Bacteroidota</taxon>
        <taxon>Cytophagia</taxon>
        <taxon>Cytophagales</taxon>
        <taxon>Hymenobacteraceae</taxon>
        <taxon>Hymenobacter</taxon>
    </lineage>
</organism>
<keyword evidence="2" id="KW-1185">Reference proteome</keyword>
<sequence>MAEHHDYSEIIADILTQLQQHSVELKRQSEIQTQVLTRMERSDAGFNNFAIAVLNHLQGIKAELVEVKTEVSSVKTEVRELKAAERLADHEERLRRLEDFMRRAS</sequence>
<name>A0A328B8E5_9BACT</name>
<evidence type="ECO:0000313" key="2">
    <source>
        <dbReference type="Proteomes" id="UP000248553"/>
    </source>
</evidence>
<accession>A0A328B8E5</accession>
<dbReference type="Proteomes" id="UP000248553">
    <property type="component" value="Unassembled WGS sequence"/>
</dbReference>
<proteinExistence type="predicted"/>